<evidence type="ECO:0000313" key="4">
    <source>
        <dbReference type="Proteomes" id="UP000487350"/>
    </source>
</evidence>
<dbReference type="Proteomes" id="UP000487350">
    <property type="component" value="Unassembled WGS sequence"/>
</dbReference>
<sequence length="337" mass="38114">MRRSAAAAATGGGGTAPASRSGAAVQAPADGARHPKKSYPVCLRTKGEVFAFIEANRNAFPVQMMCELHSVTRSGFYAWCKRQPCQRRRDDQALMARVRQIHADSRGFYGSPRVAGQLRLDGHAVGKRRVARLMREAGLQGRSARLYRHSKVLKRAFFAGMPYLPESASTQRHDQVWVGDVTYLKVAGQWRYMAAVMDKHSRKIVGWSLGARRDAALTKQALRRSATSRSVRPGVVFHSDRGIEFANFEFREQLRQFGMVQSMNRPGKMNDNAHMESFFHSMKGEELYGKKFNKEQQLRNTLASYIRFYNERRLHSSLQYLPPAAYESYAQGKTSVN</sequence>
<dbReference type="GO" id="GO:0015074">
    <property type="term" value="P:DNA integration"/>
    <property type="evidence" value="ECO:0007669"/>
    <property type="project" value="InterPro"/>
</dbReference>
<evidence type="ECO:0000259" key="2">
    <source>
        <dbReference type="PROSITE" id="PS50994"/>
    </source>
</evidence>
<dbReference type="Pfam" id="PF00665">
    <property type="entry name" value="rve"/>
    <property type="match status" value="1"/>
</dbReference>
<comment type="caution">
    <text evidence="3">The sequence shown here is derived from an EMBL/GenBank/DDBJ whole genome shotgun (WGS) entry which is preliminary data.</text>
</comment>
<dbReference type="EMBL" id="WJBU01000010">
    <property type="protein sequence ID" value="MRD48070.1"/>
    <property type="molecule type" value="Genomic_DNA"/>
</dbReference>
<feature type="region of interest" description="Disordered" evidence="1">
    <location>
        <begin position="1"/>
        <end position="38"/>
    </location>
</feature>
<dbReference type="InterPro" id="IPR048020">
    <property type="entry name" value="Transpos_IS3"/>
</dbReference>
<dbReference type="Pfam" id="PF13333">
    <property type="entry name" value="rve_2"/>
    <property type="match status" value="1"/>
</dbReference>
<feature type="domain" description="Integrase catalytic" evidence="2">
    <location>
        <begin position="161"/>
        <end position="330"/>
    </location>
</feature>
<dbReference type="PROSITE" id="PS50994">
    <property type="entry name" value="INTEGRASE"/>
    <property type="match status" value="1"/>
</dbReference>
<protein>
    <submittedName>
        <fullName evidence="3">IS3 family transposase</fullName>
    </submittedName>
</protein>
<dbReference type="InterPro" id="IPR012337">
    <property type="entry name" value="RNaseH-like_sf"/>
</dbReference>
<dbReference type="PANTHER" id="PTHR46889:SF4">
    <property type="entry name" value="TRANSPOSASE INSO FOR INSERTION SEQUENCE ELEMENT IS911B-RELATED"/>
    <property type="match status" value="1"/>
</dbReference>
<dbReference type="InterPro" id="IPR001584">
    <property type="entry name" value="Integrase_cat-core"/>
</dbReference>
<dbReference type="AlphaFoldDB" id="A0A844AUA0"/>
<keyword evidence="4" id="KW-1185">Reference proteome</keyword>
<proteinExistence type="predicted"/>
<organism evidence="3 4">
    <name type="scientific">Caenimonas koreensis DSM 17982</name>
    <dbReference type="NCBI Taxonomy" id="1121255"/>
    <lineage>
        <taxon>Bacteria</taxon>
        <taxon>Pseudomonadati</taxon>
        <taxon>Pseudomonadota</taxon>
        <taxon>Betaproteobacteria</taxon>
        <taxon>Burkholderiales</taxon>
        <taxon>Comamonadaceae</taxon>
        <taxon>Caenimonas</taxon>
    </lineage>
</organism>
<dbReference type="PANTHER" id="PTHR46889">
    <property type="entry name" value="TRANSPOSASE INSF FOR INSERTION SEQUENCE IS3B-RELATED"/>
    <property type="match status" value="1"/>
</dbReference>
<gene>
    <name evidence="3" type="ORF">GHT07_12330</name>
</gene>
<dbReference type="NCBIfam" id="NF033516">
    <property type="entry name" value="transpos_IS3"/>
    <property type="match status" value="1"/>
</dbReference>
<dbReference type="SUPFAM" id="SSF53098">
    <property type="entry name" value="Ribonuclease H-like"/>
    <property type="match status" value="1"/>
</dbReference>
<reference evidence="3 4" key="1">
    <citation type="submission" date="2019-11" db="EMBL/GenBank/DDBJ databases">
        <title>Caenimonas koreensis gen. nov., sp. nov., isolated from activated sludge.</title>
        <authorList>
            <person name="Seung H.R."/>
        </authorList>
    </citation>
    <scope>NUCLEOTIDE SEQUENCE [LARGE SCALE GENOMIC DNA]</scope>
    <source>
        <strain evidence="3 4">EMB320</strain>
    </source>
</reference>
<dbReference type="InterPro" id="IPR036397">
    <property type="entry name" value="RNaseH_sf"/>
</dbReference>
<dbReference type="InterPro" id="IPR025948">
    <property type="entry name" value="HTH-like_dom"/>
</dbReference>
<dbReference type="Pfam" id="PF13276">
    <property type="entry name" value="HTH_21"/>
    <property type="match status" value="1"/>
</dbReference>
<dbReference type="Gene3D" id="3.30.420.10">
    <property type="entry name" value="Ribonuclease H-like superfamily/Ribonuclease H"/>
    <property type="match status" value="1"/>
</dbReference>
<dbReference type="OrthoDB" id="5365969at2"/>
<evidence type="ECO:0000256" key="1">
    <source>
        <dbReference type="SAM" id="MobiDB-lite"/>
    </source>
</evidence>
<dbReference type="GO" id="GO:0003676">
    <property type="term" value="F:nucleic acid binding"/>
    <property type="evidence" value="ECO:0007669"/>
    <property type="project" value="InterPro"/>
</dbReference>
<accession>A0A844AUA0</accession>
<dbReference type="InterPro" id="IPR050900">
    <property type="entry name" value="Transposase_IS3/IS150/IS904"/>
</dbReference>
<name>A0A844AUA0_9BURK</name>
<evidence type="ECO:0000313" key="3">
    <source>
        <dbReference type="EMBL" id="MRD48070.1"/>
    </source>
</evidence>